<evidence type="ECO:0000256" key="3">
    <source>
        <dbReference type="SAM" id="Coils"/>
    </source>
</evidence>
<feature type="coiled-coil region" evidence="3">
    <location>
        <begin position="294"/>
        <end position="321"/>
    </location>
</feature>
<dbReference type="InterPro" id="IPR017871">
    <property type="entry name" value="ABC_transporter-like_CS"/>
</dbReference>
<evidence type="ECO:0000256" key="1">
    <source>
        <dbReference type="ARBA" id="ARBA00022741"/>
    </source>
</evidence>
<evidence type="ECO:0000256" key="2">
    <source>
        <dbReference type="ARBA" id="ARBA00022840"/>
    </source>
</evidence>
<keyword evidence="1" id="KW-0547">Nucleotide-binding</keyword>
<dbReference type="PANTHER" id="PTHR42855:SF2">
    <property type="entry name" value="DRUG RESISTANCE ABC TRANSPORTER,ATP-BINDING PROTEIN"/>
    <property type="match status" value="1"/>
</dbReference>
<dbReference type="RefSeq" id="WP_249284443.1">
    <property type="nucleotide sequence ID" value="NZ_JACRSO010000001.1"/>
</dbReference>
<dbReference type="InterPro" id="IPR027417">
    <property type="entry name" value="P-loop_NTPase"/>
</dbReference>
<dbReference type="EMBL" id="JACRSO010000001">
    <property type="protein sequence ID" value="MBC8528436.1"/>
    <property type="molecule type" value="Genomic_DNA"/>
</dbReference>
<keyword evidence="2 5" id="KW-0067">ATP-binding</keyword>
<keyword evidence="3" id="KW-0175">Coiled coil</keyword>
<dbReference type="Proteomes" id="UP000654279">
    <property type="component" value="Unassembled WGS sequence"/>
</dbReference>
<comment type="caution">
    <text evidence="5">The sequence shown here is derived from an EMBL/GenBank/DDBJ whole genome shotgun (WGS) entry which is preliminary data.</text>
</comment>
<feature type="domain" description="ABC transporter" evidence="4">
    <location>
        <begin position="4"/>
        <end position="250"/>
    </location>
</feature>
<proteinExistence type="predicted"/>
<evidence type="ECO:0000313" key="5">
    <source>
        <dbReference type="EMBL" id="MBC8528436.1"/>
    </source>
</evidence>
<dbReference type="GO" id="GO:0016887">
    <property type="term" value="F:ATP hydrolysis activity"/>
    <property type="evidence" value="ECO:0007669"/>
    <property type="project" value="InterPro"/>
</dbReference>
<evidence type="ECO:0000259" key="4">
    <source>
        <dbReference type="PROSITE" id="PS50893"/>
    </source>
</evidence>
<keyword evidence="6" id="KW-1185">Reference proteome</keyword>
<dbReference type="InterPro" id="IPR003593">
    <property type="entry name" value="AAA+_ATPase"/>
</dbReference>
<dbReference type="GO" id="GO:0005524">
    <property type="term" value="F:ATP binding"/>
    <property type="evidence" value="ECO:0007669"/>
    <property type="project" value="UniProtKB-KW"/>
</dbReference>
<accession>A0A926CZ75</accession>
<reference evidence="5" key="1">
    <citation type="submission" date="2020-08" db="EMBL/GenBank/DDBJ databases">
        <title>Genome public.</title>
        <authorList>
            <person name="Liu C."/>
            <person name="Sun Q."/>
        </authorList>
    </citation>
    <scope>NUCLEOTIDE SEQUENCE</scope>
    <source>
        <strain evidence="5">NSJ-44</strain>
    </source>
</reference>
<dbReference type="InterPro" id="IPR051309">
    <property type="entry name" value="ABCF_ATPase"/>
</dbReference>
<dbReference type="Pfam" id="PF00005">
    <property type="entry name" value="ABC_tran"/>
    <property type="match status" value="1"/>
</dbReference>
<dbReference type="InterPro" id="IPR003439">
    <property type="entry name" value="ABC_transporter-like_ATP-bd"/>
</dbReference>
<gene>
    <name evidence="5" type="ORF">H8699_03175</name>
</gene>
<dbReference type="SMART" id="SM00382">
    <property type="entry name" value="AAA"/>
    <property type="match status" value="1"/>
</dbReference>
<dbReference type="SUPFAM" id="SSF52540">
    <property type="entry name" value="P-loop containing nucleoside triphosphate hydrolases"/>
    <property type="match status" value="1"/>
</dbReference>
<dbReference type="Gene3D" id="3.40.50.300">
    <property type="entry name" value="P-loop containing nucleotide triphosphate hydrolases"/>
    <property type="match status" value="1"/>
</dbReference>
<name>A0A926CZ75_9FIRM</name>
<dbReference type="PROSITE" id="PS00211">
    <property type="entry name" value="ABC_TRANSPORTER_1"/>
    <property type="match status" value="1"/>
</dbReference>
<sequence>MAMLQISRLTFGYEGGVENIFENVNLILDTTWRLGLIGRNGKGKTTFLKLLMGEMAYQGQIDAPVSFDYFPFEVHAAPGQPALEVMRQVIAPYAKMEREMQACLEDGGEQAMEAYGALLTRYMALDGYTLPDTLRVEAAKLGVKPEALERPFNTLSHGEQMKLELAALFQKKNRFLLIDEPTNHLDGDGREKVARYLKGKTGFILVSHDRHFLDQTIDHVLVLGRKDIVLQQGNYSTWQADKALQDQAQLSRNEKLKKDIGALAASARRTAGWSDAVERSKTGAADKGYVGHQAAKMMKRAKAIEARREKAIEEKKGLLQNLDECSCTVRKQATENKR</sequence>
<dbReference type="PROSITE" id="PS50893">
    <property type="entry name" value="ABC_TRANSPORTER_2"/>
    <property type="match status" value="1"/>
</dbReference>
<protein>
    <submittedName>
        <fullName evidence="5">ABC-F family ATP-binding cassette domain-containing protein</fullName>
    </submittedName>
</protein>
<evidence type="ECO:0000313" key="6">
    <source>
        <dbReference type="Proteomes" id="UP000654279"/>
    </source>
</evidence>
<dbReference type="PANTHER" id="PTHR42855">
    <property type="entry name" value="ABC TRANSPORTER ATP-BINDING SUBUNIT"/>
    <property type="match status" value="1"/>
</dbReference>
<organism evidence="5 6">
    <name type="scientific">Luoshenia tenuis</name>
    <dbReference type="NCBI Taxonomy" id="2763654"/>
    <lineage>
        <taxon>Bacteria</taxon>
        <taxon>Bacillati</taxon>
        <taxon>Bacillota</taxon>
        <taxon>Clostridia</taxon>
        <taxon>Christensenellales</taxon>
        <taxon>Christensenellaceae</taxon>
        <taxon>Luoshenia</taxon>
    </lineage>
</organism>
<dbReference type="CDD" id="cd03221">
    <property type="entry name" value="ABCF_EF-3"/>
    <property type="match status" value="1"/>
</dbReference>
<dbReference type="AlphaFoldDB" id="A0A926CZ75"/>